<keyword evidence="1" id="KW-0646">Protease inhibitor</keyword>
<comment type="caution">
    <text evidence="7">The sequence shown here is derived from an EMBL/GenBank/DDBJ whole genome shotgun (WGS) entry which is preliminary data.</text>
</comment>
<keyword evidence="1" id="KW-0722">Serine protease inhibitor</keyword>
<keyword evidence="4" id="KW-0732">Signal</keyword>
<dbReference type="PROSITE" id="PS50836">
    <property type="entry name" value="DOMON"/>
    <property type="match status" value="3"/>
</dbReference>
<dbReference type="SUPFAM" id="SSF49344">
    <property type="entry name" value="CBD9-like"/>
    <property type="match status" value="1"/>
</dbReference>
<feature type="chain" id="PRO_5042161286" evidence="4">
    <location>
        <begin position="27"/>
        <end position="1767"/>
    </location>
</feature>
<dbReference type="SUPFAM" id="SSF57567">
    <property type="entry name" value="Serine protease inhibitors"/>
    <property type="match status" value="2"/>
</dbReference>
<dbReference type="CDD" id="cd19941">
    <property type="entry name" value="TIL"/>
    <property type="match status" value="3"/>
</dbReference>
<proteinExistence type="predicted"/>
<feature type="transmembrane region" description="Helical" evidence="3">
    <location>
        <begin position="1585"/>
        <end position="1607"/>
    </location>
</feature>
<dbReference type="PANTHER" id="PTHR46901:SF3">
    <property type="entry name" value="EGF-LIKE DOMAIN-CONTAINING PROTEIN"/>
    <property type="match status" value="1"/>
</dbReference>
<feature type="domain" description="DOMON" evidence="6">
    <location>
        <begin position="1233"/>
        <end position="1352"/>
    </location>
</feature>
<evidence type="ECO:0000313" key="7">
    <source>
        <dbReference type="EMBL" id="KAI1728547.1"/>
    </source>
</evidence>
<evidence type="ECO:0000259" key="5">
    <source>
        <dbReference type="PROSITE" id="PS50024"/>
    </source>
</evidence>
<protein>
    <submittedName>
        <fullName evidence="7">DOMON domain-containing protein</fullName>
    </submittedName>
</protein>
<feature type="compositionally biased region" description="Polar residues" evidence="2">
    <location>
        <begin position="607"/>
        <end position="619"/>
    </location>
</feature>
<dbReference type="InterPro" id="IPR036084">
    <property type="entry name" value="Ser_inhib-like_sf"/>
</dbReference>
<feature type="compositionally biased region" description="Low complexity" evidence="2">
    <location>
        <begin position="1400"/>
        <end position="1421"/>
    </location>
</feature>
<feature type="signal peptide" evidence="4">
    <location>
        <begin position="1"/>
        <end position="26"/>
    </location>
</feature>
<dbReference type="Gene3D" id="2.10.25.10">
    <property type="entry name" value="Laminin"/>
    <property type="match status" value="3"/>
</dbReference>
<dbReference type="InterPro" id="IPR005018">
    <property type="entry name" value="DOMON_domain"/>
</dbReference>
<evidence type="ECO:0000256" key="1">
    <source>
        <dbReference type="ARBA" id="ARBA00022900"/>
    </source>
</evidence>
<feature type="region of interest" description="Disordered" evidence="2">
    <location>
        <begin position="607"/>
        <end position="643"/>
    </location>
</feature>
<feature type="region of interest" description="Disordered" evidence="2">
    <location>
        <begin position="1400"/>
        <end position="1425"/>
    </location>
</feature>
<dbReference type="Proteomes" id="UP001201812">
    <property type="component" value="Unassembled WGS sequence"/>
</dbReference>
<keyword evidence="3" id="KW-0812">Transmembrane</keyword>
<gene>
    <name evidence="7" type="ORF">DdX_00737</name>
</gene>
<dbReference type="Gene3D" id="2.60.40.1210">
    <property type="entry name" value="Cellobiose dehydrogenase, cytochrome domain"/>
    <property type="match status" value="2"/>
</dbReference>
<dbReference type="EMBL" id="JAKKPZ010000001">
    <property type="protein sequence ID" value="KAI1728547.1"/>
    <property type="molecule type" value="Genomic_DNA"/>
</dbReference>
<feature type="region of interest" description="Disordered" evidence="2">
    <location>
        <begin position="1653"/>
        <end position="1694"/>
    </location>
</feature>
<feature type="compositionally biased region" description="Polar residues" evidence="2">
    <location>
        <begin position="628"/>
        <end position="643"/>
    </location>
</feature>
<dbReference type="CDD" id="cd09631">
    <property type="entry name" value="DOMON_DOH"/>
    <property type="match status" value="3"/>
</dbReference>
<dbReference type="PROSITE" id="PS50024">
    <property type="entry name" value="SEA"/>
    <property type="match status" value="1"/>
</dbReference>
<organism evidence="7 8">
    <name type="scientific">Ditylenchus destructor</name>
    <dbReference type="NCBI Taxonomy" id="166010"/>
    <lineage>
        <taxon>Eukaryota</taxon>
        <taxon>Metazoa</taxon>
        <taxon>Ecdysozoa</taxon>
        <taxon>Nematoda</taxon>
        <taxon>Chromadorea</taxon>
        <taxon>Rhabditida</taxon>
        <taxon>Tylenchina</taxon>
        <taxon>Tylenchomorpha</taxon>
        <taxon>Sphaerularioidea</taxon>
        <taxon>Anguinidae</taxon>
        <taxon>Anguininae</taxon>
        <taxon>Ditylenchus</taxon>
    </lineage>
</organism>
<feature type="region of interest" description="Disordered" evidence="2">
    <location>
        <begin position="1146"/>
        <end position="1167"/>
    </location>
</feature>
<dbReference type="InterPro" id="IPR036364">
    <property type="entry name" value="SEA_dom_sf"/>
</dbReference>
<reference evidence="7" key="1">
    <citation type="submission" date="2022-01" db="EMBL/GenBank/DDBJ databases">
        <title>Genome Sequence Resource for Two Populations of Ditylenchus destructor, the Migratory Endoparasitic Phytonematode.</title>
        <authorList>
            <person name="Zhang H."/>
            <person name="Lin R."/>
            <person name="Xie B."/>
        </authorList>
    </citation>
    <scope>NUCLEOTIDE SEQUENCE</scope>
    <source>
        <strain evidence="7">BazhouSP</strain>
    </source>
</reference>
<evidence type="ECO:0000256" key="4">
    <source>
        <dbReference type="SAM" id="SignalP"/>
    </source>
</evidence>
<dbReference type="InterPro" id="IPR045266">
    <property type="entry name" value="DOH_DOMON"/>
</dbReference>
<keyword evidence="3" id="KW-1133">Transmembrane helix</keyword>
<feature type="compositionally biased region" description="Low complexity" evidence="2">
    <location>
        <begin position="1672"/>
        <end position="1686"/>
    </location>
</feature>
<dbReference type="Pfam" id="PF03351">
    <property type="entry name" value="DOMON"/>
    <property type="match status" value="3"/>
</dbReference>
<evidence type="ECO:0000313" key="8">
    <source>
        <dbReference type="Proteomes" id="UP001201812"/>
    </source>
</evidence>
<evidence type="ECO:0000256" key="3">
    <source>
        <dbReference type="SAM" id="Phobius"/>
    </source>
</evidence>
<name>A0AAD4NE95_9BILA</name>
<dbReference type="Pfam" id="PF01826">
    <property type="entry name" value="TIL"/>
    <property type="match status" value="2"/>
</dbReference>
<keyword evidence="8" id="KW-1185">Reference proteome</keyword>
<feature type="domain" description="DOMON" evidence="6">
    <location>
        <begin position="671"/>
        <end position="793"/>
    </location>
</feature>
<accession>A0AAD4NE95</accession>
<dbReference type="SMART" id="SM00664">
    <property type="entry name" value="DoH"/>
    <property type="match status" value="3"/>
</dbReference>
<dbReference type="InterPro" id="IPR000082">
    <property type="entry name" value="SEA_dom"/>
</dbReference>
<dbReference type="SUPFAM" id="SSF82671">
    <property type="entry name" value="SEA domain"/>
    <property type="match status" value="1"/>
</dbReference>
<dbReference type="InterPro" id="IPR002919">
    <property type="entry name" value="TIL_dom"/>
</dbReference>
<feature type="compositionally biased region" description="Gly residues" evidence="2">
    <location>
        <begin position="1662"/>
        <end position="1671"/>
    </location>
</feature>
<dbReference type="PANTHER" id="PTHR46901">
    <property type="entry name" value="GH04942P"/>
    <property type="match status" value="1"/>
</dbReference>
<feature type="domain" description="DOMON" evidence="6">
    <location>
        <begin position="849"/>
        <end position="967"/>
    </location>
</feature>
<dbReference type="GO" id="GO:0004867">
    <property type="term" value="F:serine-type endopeptidase inhibitor activity"/>
    <property type="evidence" value="ECO:0007669"/>
    <property type="project" value="UniProtKB-KW"/>
</dbReference>
<evidence type="ECO:0000259" key="6">
    <source>
        <dbReference type="PROSITE" id="PS50836"/>
    </source>
</evidence>
<sequence>MALRSVCTVISIIGTLSHISSHLVLAQSTTAASTDFATPLVRLIKPEARSAEQNSSITRVPEAACPTPKRQLDVTSLFHSNDVIEVFWFNPDQTSIAAPKIELLTSATEGSSHIIAKLDPADSSQPNYSPDRVASKFYIIPQNLECKECVLRLTLEMGDGTSQMVSCAEVQIANGLSQNTSSLHQSPEVIVDCTANEECSRGQCVQGSCYCPIGYFGQSSPLSSVITTPEYNAFTFPQSQSQLLWRIDSANDTIELALRVKMQETTEPQWYALGIRPNENAWEKCSRLSPKLPGSSGTDNISQSSKAQGVPLDKFGTENSIDTLPSHEKGLSNSGLNIRKLNESSASTDGCGPNEIFSTCPEHSRTCEASCDWTAFPESIPSCPKACGKPRCVCKEGHVRLSGDKDECKPFDYCQAAEVVKECPRNETLAKCGTSCEPSCENMYNTEPCEASCQAPGCTCIDNYVRLNGRCVYWGHCPNLEERFLFNTGSVPPRMIAETSSTNGPNVTTPATNSATTLSKLSTASSWETITAPSVTQVPTVQCPKNETYNECGHICEADCVTVFVREECKECGTPGCACTRGFARSNGTCVYWGDCPLTPELQTQSSKKNHTAIKTTESVPAEGTGSGVSSTPSASTTELTTLAPSPAKERTDWCMGSWSWPTDCRNSSDCDYKISWTYSPETDVIDFFIESKLPQNWWTGVGFSATGSMHDVDMIVVKSQHGGVLSLHDMHVEEYGALREDEKNNVMSEGKFGSHSNGILHARFSRKRSTDDDFADYTFTDEKCYKFLFPVSGGRLLENGTISNPLAEPHVSSEEICIRACPKQLVKKPDYSCQTEYKYPEGCEAENCDYHARWHYNAQAKDVTFEISSKGIGRWTGIGFSRDGNMSSSDVYTGWVYDGKPYVTDRFAYGRQLPAIEPNDRQNIYNISGKVADDIQTIVFTRKVVTTDKVTDFPLDKCYHFLYPVGGGRVLARKSQDFKNAKTPIGYHDKIHPESSVLKICICDKEGVPIGSAPPRVRARRNAADSSRDQLECADITLVDTLGGSERLIRIVDGFAQSGRITVAHNDETLGGKNSLMDVSTNKSEENIITVLFKKSLKENDFADFSFGSGLTHVYLAYGKGPFDLSKADSTEFTNIDFLNSAQTSTQFSSTIPPTTPAPEADEEDTSPFSVNPDMHMGMSETTVMNEITTLQNVPSVTQVEHQMTPATINAPVLDDNCYGQFDYPQGCSTMCAYSVLWRTSPQNSVIEFSLSATLNPESWTGIGFSPDGHMANADAIIVSLLKDSSITVIDQYSAGYSQPRIDKMQDIFNVTSAFSDGRLVANFSRSFSTGDMEDDVDLSQCQYFLFMQSGGQLEPSTSEIRRHTETPITSNSKICPANCALSAQAEIPLTSDATIKTTAEIGTTTESTTTTTTSESPTKTPKRIEVEEKKPKGDDVLFAGGQSDLLQVPTAKPSNNHLYDVVMRVVNEKWRTDFENVQSEKSLSMVDKIKTILTPLITAKWKTLKNINIIKFYEGSVISQLQIEFEGDEAQPSADELREFLKQIAAQGQAGDLSIDMDSLTVQENKHMDLEDKWGPLKDLRNWAIMGVSILFLVSIVVLLFLCSFRSRRRTHPKSMSFSPHQAYQYASYPGMTSTAFDTMKGADVSKASTMNKMSNGKAGQRGGYGGGNSSNSSGSPKGGNNAKSPPPAGIGEATYQEWYTKVASKETPSHFQESTYQTPPARRAIAATPMQSYVTYPNDPTAYYTLNGEHRLSANPPPSYYRHH</sequence>
<keyword evidence="3" id="KW-0472">Membrane</keyword>
<evidence type="ECO:0000256" key="2">
    <source>
        <dbReference type="SAM" id="MobiDB-lite"/>
    </source>
</evidence>
<feature type="domain" description="SEA" evidence="5">
    <location>
        <begin position="1457"/>
        <end position="1569"/>
    </location>
</feature>